<evidence type="ECO:0000256" key="1">
    <source>
        <dbReference type="SAM" id="Coils"/>
    </source>
</evidence>
<feature type="coiled-coil region" evidence="1">
    <location>
        <begin position="137"/>
        <end position="171"/>
    </location>
</feature>
<proteinExistence type="predicted"/>
<evidence type="ECO:0000256" key="2">
    <source>
        <dbReference type="SAM" id="MobiDB-lite"/>
    </source>
</evidence>
<name>A0A8K1CGI0_PYTOL</name>
<feature type="compositionally biased region" description="Polar residues" evidence="2">
    <location>
        <begin position="61"/>
        <end position="70"/>
    </location>
</feature>
<feature type="compositionally biased region" description="Polar residues" evidence="2">
    <location>
        <begin position="85"/>
        <end position="111"/>
    </location>
</feature>
<dbReference type="AlphaFoldDB" id="A0A8K1CGI0"/>
<keyword evidence="1" id="KW-0175">Coiled coil</keyword>
<dbReference type="EMBL" id="SPLM01000074">
    <property type="protein sequence ID" value="TMW62093.1"/>
    <property type="molecule type" value="Genomic_DNA"/>
</dbReference>
<protein>
    <submittedName>
        <fullName evidence="3">Uncharacterized protein</fullName>
    </submittedName>
</protein>
<feature type="region of interest" description="Disordered" evidence="2">
    <location>
        <begin position="61"/>
        <end position="127"/>
    </location>
</feature>
<sequence>MVDTWLHFGEELIWTMEGFAGGFFLPAQRSVHCRGGFFASTTQTDALAMQELDQIKDEFQLKQQRQQSAPTLAFPRESHPPPNRPSNQPSKTSITIPQEKLTLTQPTETSNQPPPASEAPRNLQSPRQRLQVAEMVMRKLYKKNLQSEQEVATLKAENAKLMQRLAELEKTLSLQPTTLALPAQVPTNQPIATSIPFLAHSVLANPPKMETINHIDEQQLDCLRHLAAEQDKTITALKIRIEELSTQLLETKDTRAAGPNGKRTPRQVVNRLQSRLQDALTESERQKSNYLKMKRDFQQLLTLKTKTLYENPAQLNSSAKELVQLMEKQMKLLEQEHSQYLSVYHSKLYEVEQQNCESYAQKRMMEEEIARIAQDVQQRDAVDEQIEKCMVNVFERLRQVEAENLQLKTHVLPTSSVPSSR</sequence>
<feature type="coiled-coil region" evidence="1">
    <location>
        <begin position="227"/>
        <end position="289"/>
    </location>
</feature>
<accession>A0A8K1CGI0</accession>
<evidence type="ECO:0000313" key="4">
    <source>
        <dbReference type="Proteomes" id="UP000794436"/>
    </source>
</evidence>
<dbReference type="OrthoDB" id="166827at2759"/>
<dbReference type="Proteomes" id="UP000794436">
    <property type="component" value="Unassembled WGS sequence"/>
</dbReference>
<evidence type="ECO:0000313" key="3">
    <source>
        <dbReference type="EMBL" id="TMW62093.1"/>
    </source>
</evidence>
<organism evidence="3 4">
    <name type="scientific">Pythium oligandrum</name>
    <name type="common">Mycoparasitic fungus</name>
    <dbReference type="NCBI Taxonomy" id="41045"/>
    <lineage>
        <taxon>Eukaryota</taxon>
        <taxon>Sar</taxon>
        <taxon>Stramenopiles</taxon>
        <taxon>Oomycota</taxon>
        <taxon>Peronosporomycetes</taxon>
        <taxon>Pythiales</taxon>
        <taxon>Pythiaceae</taxon>
        <taxon>Pythium</taxon>
    </lineage>
</organism>
<keyword evidence="4" id="KW-1185">Reference proteome</keyword>
<reference evidence="3" key="1">
    <citation type="submission" date="2019-03" db="EMBL/GenBank/DDBJ databases">
        <title>Long read genome sequence of the mycoparasitic Pythium oligandrum ATCC 38472 isolated from sugarbeet rhizosphere.</title>
        <authorList>
            <person name="Gaulin E."/>
        </authorList>
    </citation>
    <scope>NUCLEOTIDE SEQUENCE</scope>
    <source>
        <strain evidence="3">ATCC 38472_TT</strain>
    </source>
</reference>
<comment type="caution">
    <text evidence="3">The sequence shown here is derived from an EMBL/GenBank/DDBJ whole genome shotgun (WGS) entry which is preliminary data.</text>
</comment>
<gene>
    <name evidence="3" type="ORF">Poli38472_009586</name>
</gene>